<accession>A0A226ESB4</accession>
<organism evidence="2 3">
    <name type="scientific">Folsomia candida</name>
    <name type="common">Springtail</name>
    <dbReference type="NCBI Taxonomy" id="158441"/>
    <lineage>
        <taxon>Eukaryota</taxon>
        <taxon>Metazoa</taxon>
        <taxon>Ecdysozoa</taxon>
        <taxon>Arthropoda</taxon>
        <taxon>Hexapoda</taxon>
        <taxon>Collembola</taxon>
        <taxon>Entomobryomorpha</taxon>
        <taxon>Isotomoidea</taxon>
        <taxon>Isotomidae</taxon>
        <taxon>Proisotominae</taxon>
        <taxon>Folsomia</taxon>
    </lineage>
</organism>
<keyword evidence="3" id="KW-1185">Reference proteome</keyword>
<sequence>MGKNQSLTHQIKKDILRFRKKMQKKDRDLSKVRTDLKRYLHQEGHTRVSEVDIDRWLKMHAWIQVPGMVPNGASGPFLMEEVEKEDAEELLRRSAELRGKEDCLRRVCRVVIARNDEVILPSPISVVETNNEEQENVPDKTKKADDEAKNDKERGSCDIAQNFEQLIELDCDDDDEENENFLATHAEEVVRRVGKADGIPPQVITIDDDDDEKNENVLAKKSEKRVRRSYGVGMTGKAKKILVITIDDDDDKEKENGRAKKSKKCFVRRSYGVGMTRKAKGFSPPVITIDDDDDVKKENYYPAEKPRELVWRNFLAGKSEEIPPVQVITLDDDAEEEKENDQPKKDDIGVDEKVIGAEDKAGGVKDDGLEAGLVDDPQERLEILANAFFEDLFGFTYIAEEVDPYLDSLCQLLDSA</sequence>
<name>A0A226ESB4_FOLCA</name>
<feature type="compositionally biased region" description="Basic and acidic residues" evidence="1">
    <location>
        <begin position="137"/>
        <end position="153"/>
    </location>
</feature>
<evidence type="ECO:0000313" key="3">
    <source>
        <dbReference type="Proteomes" id="UP000198287"/>
    </source>
</evidence>
<protein>
    <submittedName>
        <fullName evidence="2">Uncharacterized protein</fullName>
    </submittedName>
</protein>
<evidence type="ECO:0000313" key="2">
    <source>
        <dbReference type="EMBL" id="OXA60492.1"/>
    </source>
</evidence>
<comment type="caution">
    <text evidence="2">The sequence shown here is derived from an EMBL/GenBank/DDBJ whole genome shotgun (WGS) entry which is preliminary data.</text>
</comment>
<evidence type="ECO:0000256" key="1">
    <source>
        <dbReference type="SAM" id="MobiDB-lite"/>
    </source>
</evidence>
<dbReference type="AlphaFoldDB" id="A0A226ESB4"/>
<feature type="region of interest" description="Disordered" evidence="1">
    <location>
        <begin position="129"/>
        <end position="153"/>
    </location>
</feature>
<reference evidence="2 3" key="1">
    <citation type="submission" date="2015-12" db="EMBL/GenBank/DDBJ databases">
        <title>The genome of Folsomia candida.</title>
        <authorList>
            <person name="Faddeeva A."/>
            <person name="Derks M.F."/>
            <person name="Anvar Y."/>
            <person name="Smit S."/>
            <person name="Van Straalen N."/>
            <person name="Roelofs D."/>
        </authorList>
    </citation>
    <scope>NUCLEOTIDE SEQUENCE [LARGE SCALE GENOMIC DNA]</scope>
    <source>
        <strain evidence="2 3">VU population</strain>
        <tissue evidence="2">Whole body</tissue>
    </source>
</reference>
<gene>
    <name evidence="2" type="ORF">Fcan01_04306</name>
</gene>
<dbReference type="EMBL" id="LNIX01000002">
    <property type="protein sequence ID" value="OXA60492.1"/>
    <property type="molecule type" value="Genomic_DNA"/>
</dbReference>
<dbReference type="Proteomes" id="UP000198287">
    <property type="component" value="Unassembled WGS sequence"/>
</dbReference>
<proteinExistence type="predicted"/>